<proteinExistence type="inferred from homology"/>
<dbReference type="CDD" id="cd07970">
    <property type="entry name" value="OBF_DNA_ligase_LigC"/>
    <property type="match status" value="1"/>
</dbReference>
<dbReference type="InterPro" id="IPR012310">
    <property type="entry name" value="DNA_ligase_ATP-dep_cent"/>
</dbReference>
<evidence type="ECO:0000256" key="4">
    <source>
        <dbReference type="ARBA" id="ARBA00034003"/>
    </source>
</evidence>
<dbReference type="Pfam" id="PF01068">
    <property type="entry name" value="DNA_ligase_A_M"/>
    <property type="match status" value="1"/>
</dbReference>
<comment type="caution">
    <text evidence="7">The sequence shown here is derived from an EMBL/GenBank/DDBJ whole genome shotgun (WGS) entry which is preliminary data.</text>
</comment>
<feature type="region of interest" description="Disordered" evidence="5">
    <location>
        <begin position="261"/>
        <end position="297"/>
    </location>
</feature>
<dbReference type="GO" id="GO:0003910">
    <property type="term" value="F:DNA ligase (ATP) activity"/>
    <property type="evidence" value="ECO:0007669"/>
    <property type="project" value="UniProtKB-EC"/>
</dbReference>
<reference evidence="7 8" key="1">
    <citation type="submission" date="2019-03" db="EMBL/GenBank/DDBJ databases">
        <title>Whole genome sequence of Arthrobacter sp JH1-1.</title>
        <authorList>
            <person name="Trinh H.N."/>
        </authorList>
    </citation>
    <scope>NUCLEOTIDE SEQUENCE [LARGE SCALE GENOMIC DNA]</scope>
    <source>
        <strain evidence="7 8">JH1-1</strain>
    </source>
</reference>
<name>A0A4R5K2M0_9MICC</name>
<dbReference type="Proteomes" id="UP000295511">
    <property type="component" value="Unassembled WGS sequence"/>
</dbReference>
<dbReference type="InterPro" id="IPR050191">
    <property type="entry name" value="ATP-dep_DNA_ligase"/>
</dbReference>
<evidence type="ECO:0000256" key="1">
    <source>
        <dbReference type="ARBA" id="ARBA00007572"/>
    </source>
</evidence>
<evidence type="ECO:0000256" key="5">
    <source>
        <dbReference type="SAM" id="MobiDB-lite"/>
    </source>
</evidence>
<dbReference type="GO" id="GO:0006281">
    <property type="term" value="P:DNA repair"/>
    <property type="evidence" value="ECO:0007669"/>
    <property type="project" value="InterPro"/>
</dbReference>
<dbReference type="InterPro" id="IPR044119">
    <property type="entry name" value="Adenylation_LigC-like"/>
</dbReference>
<evidence type="ECO:0000313" key="8">
    <source>
        <dbReference type="Proteomes" id="UP000295511"/>
    </source>
</evidence>
<organism evidence="7 8">
    <name type="scientific">Arthrobacter terricola</name>
    <dbReference type="NCBI Taxonomy" id="2547396"/>
    <lineage>
        <taxon>Bacteria</taxon>
        <taxon>Bacillati</taxon>
        <taxon>Actinomycetota</taxon>
        <taxon>Actinomycetes</taxon>
        <taxon>Micrococcales</taxon>
        <taxon>Micrococcaceae</taxon>
        <taxon>Arthrobacter</taxon>
    </lineage>
</organism>
<dbReference type="EMBL" id="SMRU01000070">
    <property type="protein sequence ID" value="TDF85245.1"/>
    <property type="molecule type" value="Genomic_DNA"/>
</dbReference>
<feature type="domain" description="ATP-dependent DNA ligase family profile" evidence="6">
    <location>
        <begin position="105"/>
        <end position="247"/>
    </location>
</feature>
<accession>A0A4R5K2M0</accession>
<dbReference type="PROSITE" id="PS50160">
    <property type="entry name" value="DNA_LIGASE_A3"/>
    <property type="match status" value="1"/>
</dbReference>
<dbReference type="RefSeq" id="WP_133207111.1">
    <property type="nucleotide sequence ID" value="NZ_SMRU01000070.1"/>
</dbReference>
<dbReference type="GO" id="GO:0006310">
    <property type="term" value="P:DNA recombination"/>
    <property type="evidence" value="ECO:0007669"/>
    <property type="project" value="InterPro"/>
</dbReference>
<comment type="catalytic activity">
    <reaction evidence="4">
        <text>ATP + (deoxyribonucleotide)n-3'-hydroxyl + 5'-phospho-(deoxyribonucleotide)m = (deoxyribonucleotide)n+m + AMP + diphosphate.</text>
        <dbReference type="EC" id="6.5.1.1"/>
    </reaction>
</comment>
<dbReference type="PANTHER" id="PTHR45674">
    <property type="entry name" value="DNA LIGASE 1/3 FAMILY MEMBER"/>
    <property type="match status" value="1"/>
</dbReference>
<evidence type="ECO:0000313" key="7">
    <source>
        <dbReference type="EMBL" id="TDF85245.1"/>
    </source>
</evidence>
<dbReference type="Gene3D" id="2.40.50.140">
    <property type="entry name" value="Nucleic acid-binding proteins"/>
    <property type="match status" value="1"/>
</dbReference>
<dbReference type="Gene3D" id="3.30.470.30">
    <property type="entry name" value="DNA ligase/mRNA capping enzyme"/>
    <property type="match status" value="1"/>
</dbReference>
<dbReference type="InterPro" id="IPR012340">
    <property type="entry name" value="NA-bd_OB-fold"/>
</dbReference>
<dbReference type="AlphaFoldDB" id="A0A4R5K2M0"/>
<dbReference type="CDD" id="cd07905">
    <property type="entry name" value="Adenylation_DNA_ligase_LigC"/>
    <property type="match status" value="1"/>
</dbReference>
<dbReference type="NCBIfam" id="NF006078">
    <property type="entry name" value="PRK08224.1"/>
    <property type="match status" value="1"/>
</dbReference>
<evidence type="ECO:0000259" key="6">
    <source>
        <dbReference type="PROSITE" id="PS50160"/>
    </source>
</evidence>
<evidence type="ECO:0000256" key="3">
    <source>
        <dbReference type="ARBA" id="ARBA00022598"/>
    </source>
</evidence>
<dbReference type="PANTHER" id="PTHR45674:SF4">
    <property type="entry name" value="DNA LIGASE 1"/>
    <property type="match status" value="1"/>
</dbReference>
<keyword evidence="3 7" id="KW-0436">Ligase</keyword>
<dbReference type="InterPro" id="IPR044117">
    <property type="entry name" value="OBF_LigC-like"/>
</dbReference>
<dbReference type="EC" id="6.5.1.1" evidence="2"/>
<dbReference type="SUPFAM" id="SSF56091">
    <property type="entry name" value="DNA ligase/mRNA capping enzyme, catalytic domain"/>
    <property type="match status" value="1"/>
</dbReference>
<dbReference type="Pfam" id="PF04679">
    <property type="entry name" value="DNA_ligase_A_C"/>
    <property type="match status" value="1"/>
</dbReference>
<dbReference type="SUPFAM" id="SSF50249">
    <property type="entry name" value="Nucleic acid-binding proteins"/>
    <property type="match status" value="1"/>
</dbReference>
<evidence type="ECO:0000256" key="2">
    <source>
        <dbReference type="ARBA" id="ARBA00012727"/>
    </source>
</evidence>
<comment type="similarity">
    <text evidence="1">Belongs to the ATP-dependent DNA ligase family.</text>
</comment>
<protein>
    <recommendedName>
        <fullName evidence="2">DNA ligase (ATP)</fullName>
        <ecNumber evidence="2">6.5.1.1</ecNumber>
    </recommendedName>
</protein>
<dbReference type="InterPro" id="IPR012309">
    <property type="entry name" value="DNA_ligase_ATP-dep_C"/>
</dbReference>
<keyword evidence="8" id="KW-1185">Reference proteome</keyword>
<dbReference type="OrthoDB" id="9770771at2"/>
<gene>
    <name evidence="7" type="ORF">E1809_25950</name>
</gene>
<feature type="compositionally biased region" description="Low complexity" evidence="5">
    <location>
        <begin position="284"/>
        <end position="297"/>
    </location>
</feature>
<sequence>MELPVMPPIPPMLAKPVPSIPDVGHFEPKWDGFRTIVFKDGDEIILGSRNERPMTRYFPELVDALRLNLPPKCVVDGEIVLISGTRLDFEGLQQRIHPAESRVRLLAKNTPASFIAFDILALDEQNLMDRPFAERRAALEGALAGAKAPIFVTPAVQELSRAQEWFTLLEGAGLDGVLSKPLDGTYQPNKRVMFKTKHERTADCVVAGFRWHKTAKVVGSMLLGLYDDAGRLQHVGVVASFPMARRQSLVVELEPYQTELGEHPWGDWGSPTPGSSGGSGSAAGGSAPASRMPGGPSRWSAGKDFSFVPLRPELVVEVAYDFMEGDRFRHTTQFRRWRPDREPQSCTYAQLEGSADYDLGEILPLR</sequence>
<dbReference type="GO" id="GO:0005524">
    <property type="term" value="F:ATP binding"/>
    <property type="evidence" value="ECO:0007669"/>
    <property type="project" value="InterPro"/>
</dbReference>